<feature type="region of interest" description="Disordered" evidence="1">
    <location>
        <begin position="44"/>
        <end position="71"/>
    </location>
</feature>
<dbReference type="Gene3D" id="3.30.420.10">
    <property type="entry name" value="Ribonuclease H-like superfamily/Ribonuclease H"/>
    <property type="match status" value="1"/>
</dbReference>
<dbReference type="GO" id="GO:0003676">
    <property type="term" value="F:nucleic acid binding"/>
    <property type="evidence" value="ECO:0007669"/>
    <property type="project" value="InterPro"/>
</dbReference>
<dbReference type="GO" id="GO:0006259">
    <property type="term" value="P:DNA metabolic process"/>
    <property type="evidence" value="ECO:0007669"/>
    <property type="project" value="UniProtKB-ARBA"/>
</dbReference>
<dbReference type="Pfam" id="PF17919">
    <property type="entry name" value="RT_RNaseH_2"/>
    <property type="match status" value="1"/>
</dbReference>
<dbReference type="Proteomes" id="UP001333110">
    <property type="component" value="Unassembled WGS sequence"/>
</dbReference>
<reference evidence="3 4" key="1">
    <citation type="journal article" date="2023" name="J. Hered.">
        <title>Chromosome-level genome of the wood stork (Mycteria americana) provides insight into avian chromosome evolution.</title>
        <authorList>
            <person name="Flamio R. Jr."/>
            <person name="Ramstad K.M."/>
        </authorList>
    </citation>
    <scope>NUCLEOTIDE SEQUENCE [LARGE SCALE GENOMIC DNA]</scope>
    <source>
        <strain evidence="3">JAX WOST 10</strain>
    </source>
</reference>
<dbReference type="InterPro" id="IPR043502">
    <property type="entry name" value="DNA/RNA_pol_sf"/>
</dbReference>
<dbReference type="AlphaFoldDB" id="A0AAN7S6S3"/>
<keyword evidence="4" id="KW-1185">Reference proteome</keyword>
<sequence>MMRSQLWREGLCKEIPRDLMDGLPLSNLQLLVKVWKDPDRTFKREERAPTGPNSPSAHPPRTPPLRNTRENDRDRFAFTWDGIQYTFTRLPHGYKHSPTLAHHALAQALAEAPSPEEGVRTYHSPSVQPNAQRATWDWTPAHEEALKLLVFEAGLYQALGLIHPTDPFQIEWGFAIHGASIHIWQKGPEAPTHPLGFFSRSFKDAEKWYSTWEKRLFVVPLALQEAGEIIRKQSTILRGPFKVLRPVLVGTPPPMGVAQREAVGKRYAQFEHYSHAYQVEEGTPRILQIQDKSSVSLEKEAPPTYIREAPPYEPQLKNVWFTDASLKREGRVWKYRSIALCVDSRGQIITEGEGSVQAGELVAVWSVVTREKDNTNPVYIYTDSYAVFKGCTEWLPFWEQNQWEVNRVP</sequence>
<evidence type="ECO:0000313" key="3">
    <source>
        <dbReference type="EMBL" id="KAK4819993.1"/>
    </source>
</evidence>
<evidence type="ECO:0000259" key="2">
    <source>
        <dbReference type="PROSITE" id="PS50879"/>
    </source>
</evidence>
<dbReference type="Pfam" id="PF00075">
    <property type="entry name" value="RNase_H"/>
    <property type="match status" value="1"/>
</dbReference>
<protein>
    <recommendedName>
        <fullName evidence="2">RNase H type-1 domain-containing protein</fullName>
    </recommendedName>
</protein>
<comment type="caution">
    <text evidence="3">The sequence shown here is derived from an EMBL/GenBank/DDBJ whole genome shotgun (WGS) entry which is preliminary data.</text>
</comment>
<dbReference type="InterPro" id="IPR051320">
    <property type="entry name" value="Viral_Replic_Matur_Polypro"/>
</dbReference>
<dbReference type="InterPro" id="IPR041577">
    <property type="entry name" value="RT_RNaseH_2"/>
</dbReference>
<proteinExistence type="predicted"/>
<dbReference type="InterPro" id="IPR002156">
    <property type="entry name" value="RNaseH_domain"/>
</dbReference>
<name>A0AAN7S6S3_MYCAM</name>
<dbReference type="GO" id="GO:0004523">
    <property type="term" value="F:RNA-DNA hybrid ribonuclease activity"/>
    <property type="evidence" value="ECO:0007669"/>
    <property type="project" value="InterPro"/>
</dbReference>
<feature type="domain" description="RNase H type-1" evidence="2">
    <location>
        <begin position="314"/>
        <end position="409"/>
    </location>
</feature>
<feature type="non-terminal residue" evidence="3">
    <location>
        <position position="409"/>
    </location>
</feature>
<dbReference type="InterPro" id="IPR036397">
    <property type="entry name" value="RNaseH_sf"/>
</dbReference>
<accession>A0AAN7S6S3</accession>
<dbReference type="EMBL" id="JAUNZN010000006">
    <property type="protein sequence ID" value="KAK4819993.1"/>
    <property type="molecule type" value="Genomic_DNA"/>
</dbReference>
<dbReference type="InterPro" id="IPR012337">
    <property type="entry name" value="RNaseH-like_sf"/>
</dbReference>
<dbReference type="SUPFAM" id="SSF53098">
    <property type="entry name" value="Ribonuclease H-like"/>
    <property type="match status" value="1"/>
</dbReference>
<dbReference type="PANTHER" id="PTHR33064">
    <property type="entry name" value="POL PROTEIN"/>
    <property type="match status" value="1"/>
</dbReference>
<gene>
    <name evidence="3" type="ORF">QYF61_017372</name>
</gene>
<dbReference type="SUPFAM" id="SSF56672">
    <property type="entry name" value="DNA/RNA polymerases"/>
    <property type="match status" value="1"/>
</dbReference>
<dbReference type="PROSITE" id="PS50879">
    <property type="entry name" value="RNASE_H_1"/>
    <property type="match status" value="1"/>
</dbReference>
<evidence type="ECO:0000256" key="1">
    <source>
        <dbReference type="SAM" id="MobiDB-lite"/>
    </source>
</evidence>
<dbReference type="PANTHER" id="PTHR33064:SF37">
    <property type="entry name" value="RIBONUCLEASE H"/>
    <property type="match status" value="1"/>
</dbReference>
<organism evidence="3 4">
    <name type="scientific">Mycteria americana</name>
    <name type="common">Wood stork</name>
    <dbReference type="NCBI Taxonomy" id="33587"/>
    <lineage>
        <taxon>Eukaryota</taxon>
        <taxon>Metazoa</taxon>
        <taxon>Chordata</taxon>
        <taxon>Craniata</taxon>
        <taxon>Vertebrata</taxon>
        <taxon>Euteleostomi</taxon>
        <taxon>Archelosauria</taxon>
        <taxon>Archosauria</taxon>
        <taxon>Dinosauria</taxon>
        <taxon>Saurischia</taxon>
        <taxon>Theropoda</taxon>
        <taxon>Coelurosauria</taxon>
        <taxon>Aves</taxon>
        <taxon>Neognathae</taxon>
        <taxon>Neoaves</taxon>
        <taxon>Aequornithes</taxon>
        <taxon>Ciconiiformes</taxon>
        <taxon>Ciconiidae</taxon>
        <taxon>Mycteria</taxon>
    </lineage>
</organism>
<evidence type="ECO:0000313" key="4">
    <source>
        <dbReference type="Proteomes" id="UP001333110"/>
    </source>
</evidence>